<name>A0A067LQG7_JATCU</name>
<sequence>MQKPDHSNRSQEEEKSRPSTRAHRTTQSLAPPPRFTMTDEQNKSYGFGEIVAHLGRHFPNLTLKFLSSFSMVVDLDDEEDGGLVIFHYNNRFLKDTGRVLQDDSFILWCVAKKIQVDVAFFLCQHLKSEGKASNGDVVIGGLISHLCKIRPGYFEKAYTQTPLPV</sequence>
<dbReference type="Proteomes" id="UP000027138">
    <property type="component" value="Unassembled WGS sequence"/>
</dbReference>
<keyword evidence="3" id="KW-1185">Reference proteome</keyword>
<organism evidence="2 3">
    <name type="scientific">Jatropha curcas</name>
    <name type="common">Barbados nut</name>
    <dbReference type="NCBI Taxonomy" id="180498"/>
    <lineage>
        <taxon>Eukaryota</taxon>
        <taxon>Viridiplantae</taxon>
        <taxon>Streptophyta</taxon>
        <taxon>Embryophyta</taxon>
        <taxon>Tracheophyta</taxon>
        <taxon>Spermatophyta</taxon>
        <taxon>Magnoliopsida</taxon>
        <taxon>eudicotyledons</taxon>
        <taxon>Gunneridae</taxon>
        <taxon>Pentapetalae</taxon>
        <taxon>rosids</taxon>
        <taxon>fabids</taxon>
        <taxon>Malpighiales</taxon>
        <taxon>Euphorbiaceae</taxon>
        <taxon>Crotonoideae</taxon>
        <taxon>Jatropheae</taxon>
        <taxon>Jatropha</taxon>
    </lineage>
</organism>
<accession>A0A067LQG7</accession>
<feature type="region of interest" description="Disordered" evidence="1">
    <location>
        <begin position="1"/>
        <end position="38"/>
    </location>
</feature>
<gene>
    <name evidence="2" type="ORF">JCGZ_25684</name>
</gene>
<dbReference type="AlphaFoldDB" id="A0A067LQG7"/>
<proteinExistence type="predicted"/>
<evidence type="ECO:0000313" key="3">
    <source>
        <dbReference type="Proteomes" id="UP000027138"/>
    </source>
</evidence>
<protein>
    <submittedName>
        <fullName evidence="2">Uncharacterized protein</fullName>
    </submittedName>
</protein>
<evidence type="ECO:0000256" key="1">
    <source>
        <dbReference type="SAM" id="MobiDB-lite"/>
    </source>
</evidence>
<dbReference type="EMBL" id="KK914192">
    <property type="protein sequence ID" value="KDP47175.1"/>
    <property type="molecule type" value="Genomic_DNA"/>
</dbReference>
<feature type="compositionally biased region" description="Basic and acidic residues" evidence="1">
    <location>
        <begin position="1"/>
        <end position="17"/>
    </location>
</feature>
<reference evidence="2 3" key="1">
    <citation type="journal article" date="2014" name="PLoS ONE">
        <title>Global Analysis of Gene Expression Profiles in Physic Nut (Jatropha curcas L.) Seedlings Exposed to Salt Stress.</title>
        <authorList>
            <person name="Zhang L."/>
            <person name="Zhang C."/>
            <person name="Wu P."/>
            <person name="Chen Y."/>
            <person name="Li M."/>
            <person name="Jiang H."/>
            <person name="Wu G."/>
        </authorList>
    </citation>
    <scope>NUCLEOTIDE SEQUENCE [LARGE SCALE GENOMIC DNA]</scope>
    <source>
        <strain evidence="3">cv. GZQX0401</strain>
        <tissue evidence="2">Young leaves</tissue>
    </source>
</reference>
<evidence type="ECO:0000313" key="2">
    <source>
        <dbReference type="EMBL" id="KDP47175.1"/>
    </source>
</evidence>